<comment type="caution">
    <text evidence="1">The sequence shown here is derived from an EMBL/GenBank/DDBJ whole genome shotgun (WGS) entry which is preliminary data.</text>
</comment>
<sequence length="72" mass="7957">MEFEPSDMPSVMAAIRHGYGEAEKRGHAASTGYRFGCCHFTFQNEWDDPCLIAGSIEGDKILNALYATLTRA</sequence>
<dbReference type="RefSeq" id="WP_140929003.1">
    <property type="nucleotide sequence ID" value="NZ_VFSU01000030.1"/>
</dbReference>
<name>A0A501XG90_9SPHN</name>
<dbReference type="AlphaFoldDB" id="A0A501XG90"/>
<evidence type="ECO:0000313" key="1">
    <source>
        <dbReference type="EMBL" id="TPE59556.1"/>
    </source>
</evidence>
<gene>
    <name evidence="1" type="ORF">FJQ54_13850</name>
</gene>
<reference evidence="1 2" key="1">
    <citation type="submission" date="2019-06" db="EMBL/GenBank/DDBJ databases">
        <authorList>
            <person name="Lee I."/>
            <person name="Jang G.I."/>
            <person name="Hwang C.Y."/>
        </authorList>
    </citation>
    <scope>NUCLEOTIDE SEQUENCE [LARGE SCALE GENOMIC DNA]</scope>
    <source>
        <strain evidence="1 2">PAMC 28131</strain>
    </source>
</reference>
<dbReference type="OrthoDB" id="8453852at2"/>
<proteinExistence type="predicted"/>
<organism evidence="1 2">
    <name type="scientific">Sandaracinobacter neustonicus</name>
    <dbReference type="NCBI Taxonomy" id="1715348"/>
    <lineage>
        <taxon>Bacteria</taxon>
        <taxon>Pseudomonadati</taxon>
        <taxon>Pseudomonadota</taxon>
        <taxon>Alphaproteobacteria</taxon>
        <taxon>Sphingomonadales</taxon>
        <taxon>Sphingosinicellaceae</taxon>
        <taxon>Sandaracinobacter</taxon>
    </lineage>
</organism>
<protein>
    <submittedName>
        <fullName evidence="1">Uncharacterized protein</fullName>
    </submittedName>
</protein>
<dbReference type="EMBL" id="VFSU01000030">
    <property type="protein sequence ID" value="TPE59556.1"/>
    <property type="molecule type" value="Genomic_DNA"/>
</dbReference>
<keyword evidence="2" id="KW-1185">Reference proteome</keyword>
<evidence type="ECO:0000313" key="2">
    <source>
        <dbReference type="Proteomes" id="UP000319897"/>
    </source>
</evidence>
<accession>A0A501XG90</accession>
<dbReference type="Proteomes" id="UP000319897">
    <property type="component" value="Unassembled WGS sequence"/>
</dbReference>